<keyword evidence="1" id="KW-0812">Transmembrane</keyword>
<sequence>MTPAERDLAATGALLLAQGRRIDRLSRPLTLLAAAALLLAPLLPVAPMRGALIPLALVVVLGLGQAFYAVRAGFDAGLFAALGSDRPPATLARLDAALVRLRLMPEAKAGRTLEARLAGAARLLRRQAAVLLGQLLACLGAALA</sequence>
<keyword evidence="1" id="KW-0472">Membrane</keyword>
<keyword evidence="1" id="KW-1133">Transmembrane helix</keyword>
<evidence type="ECO:0000313" key="3">
    <source>
        <dbReference type="Proteomes" id="UP001196068"/>
    </source>
</evidence>
<dbReference type="RefSeq" id="WP_211874346.1">
    <property type="nucleotide sequence ID" value="NZ_JAAEDH010000010.1"/>
</dbReference>
<comment type="caution">
    <text evidence="2">The sequence shown here is derived from an EMBL/GenBank/DDBJ whole genome shotgun (WGS) entry which is preliminary data.</text>
</comment>
<reference evidence="2" key="1">
    <citation type="submission" date="2020-01" db="EMBL/GenBank/DDBJ databases">
        <authorList>
            <person name="Rat A."/>
        </authorList>
    </citation>
    <scope>NUCLEOTIDE SEQUENCE</scope>
    <source>
        <strain evidence="2">LMG 28251</strain>
    </source>
</reference>
<feature type="transmembrane region" description="Helical" evidence="1">
    <location>
        <begin position="29"/>
        <end position="46"/>
    </location>
</feature>
<name>A0AAF1KP76_9PROT</name>
<evidence type="ECO:0000313" key="2">
    <source>
        <dbReference type="EMBL" id="MBR0655513.1"/>
    </source>
</evidence>
<reference evidence="2" key="2">
    <citation type="journal article" date="2021" name="Syst. Appl. Microbiol.">
        <title>Roseomonas hellenica sp. nov., isolated from roots of wild-growing Alkanna tinctoria.</title>
        <authorList>
            <person name="Rat A."/>
            <person name="Naranjo H.D."/>
            <person name="Lebbe L."/>
            <person name="Cnockaert M."/>
            <person name="Krigas N."/>
            <person name="Grigoriadou K."/>
            <person name="Maloupa E."/>
            <person name="Willems A."/>
        </authorList>
    </citation>
    <scope>NUCLEOTIDE SEQUENCE</scope>
    <source>
        <strain evidence="2">LMG 28251</strain>
    </source>
</reference>
<protein>
    <submittedName>
        <fullName evidence="2">Uncharacterized protein</fullName>
    </submittedName>
</protein>
<dbReference type="AlphaFoldDB" id="A0AAF1KP76"/>
<keyword evidence="3" id="KW-1185">Reference proteome</keyword>
<dbReference type="EMBL" id="JAAEDH010000010">
    <property type="protein sequence ID" value="MBR0655513.1"/>
    <property type="molecule type" value="Genomic_DNA"/>
</dbReference>
<accession>A0AAF1KP76</accession>
<dbReference type="Proteomes" id="UP001196068">
    <property type="component" value="Unassembled WGS sequence"/>
</dbReference>
<feature type="transmembrane region" description="Helical" evidence="1">
    <location>
        <begin position="52"/>
        <end position="70"/>
    </location>
</feature>
<proteinExistence type="predicted"/>
<gene>
    <name evidence="2" type="ORF">GXW79_10510</name>
</gene>
<organism evidence="2 3">
    <name type="scientific">Plastoroseomonas arctica</name>
    <dbReference type="NCBI Taxonomy" id="1509237"/>
    <lineage>
        <taxon>Bacteria</taxon>
        <taxon>Pseudomonadati</taxon>
        <taxon>Pseudomonadota</taxon>
        <taxon>Alphaproteobacteria</taxon>
        <taxon>Acetobacterales</taxon>
        <taxon>Acetobacteraceae</taxon>
        <taxon>Plastoroseomonas</taxon>
    </lineage>
</organism>
<evidence type="ECO:0000256" key="1">
    <source>
        <dbReference type="SAM" id="Phobius"/>
    </source>
</evidence>